<reference evidence="11 12" key="1">
    <citation type="submission" date="2024-04" db="EMBL/GenBank/DDBJ databases">
        <title>Novel species of the genus Ideonella isolated from streams.</title>
        <authorList>
            <person name="Lu H."/>
        </authorList>
    </citation>
    <scope>NUCLEOTIDE SEQUENCE [LARGE SCALE GENOMIC DNA]</scope>
    <source>
        <strain evidence="11 12">LYT19W</strain>
    </source>
</reference>
<keyword evidence="7 9" id="KW-0472">Membrane</keyword>
<dbReference type="PANTHER" id="PTHR35851:SF1">
    <property type="entry name" value="CELL DIVISION PROTEIN FTSQ"/>
    <property type="match status" value="1"/>
</dbReference>
<dbReference type="InterPro" id="IPR005548">
    <property type="entry name" value="Cell_div_FtsQ/DivIB_C"/>
</dbReference>
<accession>A0ABU9C8U8</accession>
<sequence>MAVSLPPDVRVMNATAVAVLALSGCVLLAAGAAWVTRQPKFAIASIRLEGDVSRNSVATVRANATPKLAGNYFTLDLRNTRSAFEAVPWVRHAVVHRVWPNRLVVRLEEHRPAAVWKGDEGNDRLVNSFGEIFEANLGDVDDDRLPEFHGPEEEAAQMLAMYRRLVPLLGPLDATPVRISLSGRGSWDVELDTGAQLALGRGSDEEVLARTARFVRTVTQVAARQRRAWDHADLRHADGYALRLKGPVTPAANGATALN</sequence>
<keyword evidence="5 9" id="KW-0812">Transmembrane</keyword>
<dbReference type="HAMAP" id="MF_00911">
    <property type="entry name" value="FtsQ_subfam"/>
    <property type="match status" value="1"/>
</dbReference>
<dbReference type="Gene3D" id="3.10.20.310">
    <property type="entry name" value="membrane protein fhac"/>
    <property type="match status" value="1"/>
</dbReference>
<dbReference type="InterPro" id="IPR034746">
    <property type="entry name" value="POTRA"/>
</dbReference>
<dbReference type="Pfam" id="PF08478">
    <property type="entry name" value="POTRA_1"/>
    <property type="match status" value="1"/>
</dbReference>
<evidence type="ECO:0000256" key="5">
    <source>
        <dbReference type="ARBA" id="ARBA00022692"/>
    </source>
</evidence>
<evidence type="ECO:0000256" key="7">
    <source>
        <dbReference type="ARBA" id="ARBA00023136"/>
    </source>
</evidence>
<name>A0ABU9C8U8_9BURK</name>
<keyword evidence="6 9" id="KW-1133">Transmembrane helix</keyword>
<keyword evidence="3 9" id="KW-0997">Cell inner membrane</keyword>
<evidence type="ECO:0000256" key="8">
    <source>
        <dbReference type="ARBA" id="ARBA00023306"/>
    </source>
</evidence>
<evidence type="ECO:0000259" key="10">
    <source>
        <dbReference type="PROSITE" id="PS51779"/>
    </source>
</evidence>
<evidence type="ECO:0000256" key="9">
    <source>
        <dbReference type="HAMAP-Rule" id="MF_00911"/>
    </source>
</evidence>
<comment type="subunit">
    <text evidence="9">Part of a complex composed of FtsB, FtsL and FtsQ.</text>
</comment>
<dbReference type="Gene3D" id="3.40.50.11690">
    <property type="entry name" value="Cell division protein FtsQ/DivIB"/>
    <property type="match status" value="1"/>
</dbReference>
<dbReference type="PANTHER" id="PTHR35851">
    <property type="entry name" value="CELL DIVISION PROTEIN FTSQ"/>
    <property type="match status" value="1"/>
</dbReference>
<dbReference type="InterPro" id="IPR013685">
    <property type="entry name" value="POTRA_FtsQ_type"/>
</dbReference>
<keyword evidence="4 9" id="KW-0132">Cell division</keyword>
<keyword evidence="12" id="KW-1185">Reference proteome</keyword>
<proteinExistence type="inferred from homology"/>
<dbReference type="PROSITE" id="PS51779">
    <property type="entry name" value="POTRA"/>
    <property type="match status" value="1"/>
</dbReference>
<dbReference type="Proteomes" id="UP001379945">
    <property type="component" value="Unassembled WGS sequence"/>
</dbReference>
<dbReference type="InterPro" id="IPR026579">
    <property type="entry name" value="FtsQ"/>
</dbReference>
<evidence type="ECO:0000256" key="1">
    <source>
        <dbReference type="ARBA" id="ARBA00004370"/>
    </source>
</evidence>
<keyword evidence="2 9" id="KW-1003">Cell membrane</keyword>
<comment type="subcellular location">
    <subcellularLocation>
        <location evidence="9">Cell inner membrane</location>
        <topology evidence="9">Single-pass type II membrane protein</topology>
    </subcellularLocation>
    <subcellularLocation>
        <location evidence="1">Membrane</location>
    </subcellularLocation>
    <text evidence="9">Localizes to the division septum.</text>
</comment>
<protein>
    <recommendedName>
        <fullName evidence="9">Cell division protein FtsQ</fullName>
    </recommendedName>
</protein>
<evidence type="ECO:0000313" key="12">
    <source>
        <dbReference type="Proteomes" id="UP001379945"/>
    </source>
</evidence>
<comment type="similarity">
    <text evidence="9">Belongs to the FtsQ/DivIB family. FtsQ subfamily.</text>
</comment>
<evidence type="ECO:0000256" key="4">
    <source>
        <dbReference type="ARBA" id="ARBA00022618"/>
    </source>
</evidence>
<comment type="caution">
    <text evidence="11">The sequence shown here is derived from an EMBL/GenBank/DDBJ whole genome shotgun (WGS) entry which is preliminary data.</text>
</comment>
<evidence type="ECO:0000313" key="11">
    <source>
        <dbReference type="EMBL" id="MEK8048263.1"/>
    </source>
</evidence>
<gene>
    <name evidence="9" type="primary">ftsQ</name>
    <name evidence="11" type="ORF">AACH00_18060</name>
</gene>
<feature type="domain" description="POTRA" evidence="10">
    <location>
        <begin position="41"/>
        <end position="110"/>
    </location>
</feature>
<evidence type="ECO:0000256" key="3">
    <source>
        <dbReference type="ARBA" id="ARBA00022519"/>
    </source>
</evidence>
<dbReference type="EMBL" id="JBBUTI010000015">
    <property type="protein sequence ID" value="MEK8048263.1"/>
    <property type="molecule type" value="Genomic_DNA"/>
</dbReference>
<organism evidence="11 12">
    <name type="scientific">Ideonella margarita</name>
    <dbReference type="NCBI Taxonomy" id="2984191"/>
    <lineage>
        <taxon>Bacteria</taxon>
        <taxon>Pseudomonadati</taxon>
        <taxon>Pseudomonadota</taxon>
        <taxon>Betaproteobacteria</taxon>
        <taxon>Burkholderiales</taxon>
        <taxon>Sphaerotilaceae</taxon>
        <taxon>Ideonella</taxon>
    </lineage>
</organism>
<dbReference type="Pfam" id="PF03799">
    <property type="entry name" value="FtsQ_DivIB_C"/>
    <property type="match status" value="1"/>
</dbReference>
<dbReference type="RefSeq" id="WP_341400576.1">
    <property type="nucleotide sequence ID" value="NZ_JBBUTI010000015.1"/>
</dbReference>
<dbReference type="InterPro" id="IPR045335">
    <property type="entry name" value="FtsQ_C_sf"/>
</dbReference>
<comment type="function">
    <text evidence="9">Essential cell division protein. May link together the upstream cell division proteins, which are predominantly cytoplasmic, with the downstream cell division proteins, which are predominantly periplasmic. May control correct divisome assembly.</text>
</comment>
<dbReference type="GO" id="GO:0051301">
    <property type="term" value="P:cell division"/>
    <property type="evidence" value="ECO:0007669"/>
    <property type="project" value="UniProtKB-KW"/>
</dbReference>
<keyword evidence="8 9" id="KW-0131">Cell cycle</keyword>
<evidence type="ECO:0000256" key="6">
    <source>
        <dbReference type="ARBA" id="ARBA00022989"/>
    </source>
</evidence>
<evidence type="ECO:0000256" key="2">
    <source>
        <dbReference type="ARBA" id="ARBA00022475"/>
    </source>
</evidence>